<dbReference type="PANTHER" id="PTHR14859">
    <property type="entry name" value="CALCOFLUOR WHITE HYPERSENSITIVE PROTEIN PRECURSOR"/>
    <property type="match status" value="1"/>
</dbReference>
<dbReference type="InterPro" id="IPR051916">
    <property type="entry name" value="GPI-anchor_lipid_remodeler"/>
</dbReference>
<evidence type="ECO:0000256" key="1">
    <source>
        <dbReference type="SAM" id="MobiDB-lite"/>
    </source>
</evidence>
<keyword evidence="3" id="KW-0540">Nuclease</keyword>
<evidence type="ECO:0000259" key="2">
    <source>
        <dbReference type="Pfam" id="PF03372"/>
    </source>
</evidence>
<gene>
    <name evidence="3" type="ORF">ACFFVI_01035</name>
</gene>
<dbReference type="SUPFAM" id="SSF56219">
    <property type="entry name" value="DNase I-like"/>
    <property type="match status" value="1"/>
</dbReference>
<dbReference type="Pfam" id="PF03372">
    <property type="entry name" value="Exo_endo_phos"/>
    <property type="match status" value="1"/>
</dbReference>
<organism evidence="3 4">
    <name type="scientific">Kineococcus gynurae</name>
    <dbReference type="NCBI Taxonomy" id="452979"/>
    <lineage>
        <taxon>Bacteria</taxon>
        <taxon>Bacillati</taxon>
        <taxon>Actinomycetota</taxon>
        <taxon>Actinomycetes</taxon>
        <taxon>Kineosporiales</taxon>
        <taxon>Kineosporiaceae</taxon>
        <taxon>Kineococcus</taxon>
    </lineage>
</organism>
<dbReference type="RefSeq" id="WP_380136165.1">
    <property type="nucleotide sequence ID" value="NZ_JBHLUI010000006.1"/>
</dbReference>
<evidence type="ECO:0000313" key="3">
    <source>
        <dbReference type="EMBL" id="MFB9375541.1"/>
    </source>
</evidence>
<dbReference type="InterPro" id="IPR005135">
    <property type="entry name" value="Endo/exonuclease/phosphatase"/>
</dbReference>
<dbReference type="Gene3D" id="3.60.10.10">
    <property type="entry name" value="Endonuclease/exonuclease/phosphatase"/>
    <property type="match status" value="1"/>
</dbReference>
<feature type="region of interest" description="Disordered" evidence="1">
    <location>
        <begin position="86"/>
        <end position="108"/>
    </location>
</feature>
<comment type="caution">
    <text evidence="3">The sequence shown here is derived from an EMBL/GenBank/DDBJ whole genome shotgun (WGS) entry which is preliminary data.</text>
</comment>
<dbReference type="InterPro" id="IPR036691">
    <property type="entry name" value="Endo/exonu/phosph_ase_sf"/>
</dbReference>
<keyword evidence="3" id="KW-0378">Hydrolase</keyword>
<sequence>MKLLSLNAASGRDIRSGRIGAAGSAALAAAVAEVVAREDVDVVALQEIDRHLPRSGDRHQAHDIAAALREATGRDFHAHFTAAVLGTPGTSSARPAPPRPAAGPADPEPGGYGIALLSALPVLDVRELLMAASSRSMPALLANEGSPHRLVTIPDEQRAAVVAVLDSAAGPVTVVVTHLSFVVPRSIRQARRLRAELADLPRPLVLAGDLNQPPFLVRRVLPWTPLARGATFPSPAPRIQLDHVLLDAPDLDVTLPPAQILRVGGSDHRGLLVEVPLSPSPSPPPRAGR</sequence>
<keyword evidence="4" id="KW-1185">Reference proteome</keyword>
<reference evidence="3 4" key="1">
    <citation type="submission" date="2024-09" db="EMBL/GenBank/DDBJ databases">
        <authorList>
            <person name="Sun Q."/>
            <person name="Mori K."/>
        </authorList>
    </citation>
    <scope>NUCLEOTIDE SEQUENCE [LARGE SCALE GENOMIC DNA]</scope>
    <source>
        <strain evidence="3 4">TISTR 1856</strain>
    </source>
</reference>
<evidence type="ECO:0000313" key="4">
    <source>
        <dbReference type="Proteomes" id="UP001589748"/>
    </source>
</evidence>
<accession>A0ABV5LND4</accession>
<dbReference type="PANTHER" id="PTHR14859:SF1">
    <property type="entry name" value="PGAP2-INTERACTING PROTEIN"/>
    <property type="match status" value="1"/>
</dbReference>
<protein>
    <submittedName>
        <fullName evidence="3">Endonuclease/exonuclease/phosphatase family protein</fullName>
    </submittedName>
</protein>
<keyword evidence="3" id="KW-0255">Endonuclease</keyword>
<feature type="domain" description="Endonuclease/exonuclease/phosphatase" evidence="2">
    <location>
        <begin position="5"/>
        <end position="268"/>
    </location>
</feature>
<dbReference type="GO" id="GO:0004519">
    <property type="term" value="F:endonuclease activity"/>
    <property type="evidence" value="ECO:0007669"/>
    <property type="project" value="UniProtKB-KW"/>
</dbReference>
<dbReference type="EMBL" id="JBHMDM010000001">
    <property type="protein sequence ID" value="MFB9375541.1"/>
    <property type="molecule type" value="Genomic_DNA"/>
</dbReference>
<name>A0ABV5LND4_9ACTN</name>
<proteinExistence type="predicted"/>
<dbReference type="Proteomes" id="UP001589748">
    <property type="component" value="Unassembled WGS sequence"/>
</dbReference>